<dbReference type="InterPro" id="IPR002328">
    <property type="entry name" value="ADH_Zn_CS"/>
</dbReference>
<protein>
    <submittedName>
        <fullName evidence="9">L-iditol 2-dehydrogenase</fullName>
    </submittedName>
</protein>
<sequence length="374" mass="40982">MAKAWVLHEIGDIRFEDVDIPEPAENEVLVNVKAVGICGSDVPRVYETGAHRMPLVPGHEFSGVVVKTGAKVSADLEGMRVAVSPKIPCRKCEMCAKGETDLCLNYDYTGSRRDGAFGEYVCVPVDNLIELVDNISFEEGAMIEPLAVAANAVRTGCAGIDPSDNGVKIAVCGMGTIGLIVVMLLMDMGFSDIYVIGNKDSHRDKAIDIGILPEHYCDMRVEEPVAWLKEKTNGVSVYFECVGSNESIRYGLETGAPKSRQILVGNPRGDMSFSRNTYWEILRKQMSLIGIWNSSYRKALDVGSFGQDGCSVNAKGAGTAQIDDWHYVLSRLEAGGINPSKLITHRFPLNDLEKGLLIMRDKTEDYCKIMICNE</sequence>
<evidence type="ECO:0000259" key="8">
    <source>
        <dbReference type="Pfam" id="PF08240"/>
    </source>
</evidence>
<evidence type="ECO:0000313" key="9">
    <source>
        <dbReference type="EMBL" id="SCY05665.1"/>
    </source>
</evidence>
<dbReference type="InterPro" id="IPR011032">
    <property type="entry name" value="GroES-like_sf"/>
</dbReference>
<dbReference type="Gene3D" id="3.90.180.10">
    <property type="entry name" value="Medium-chain alcohol dehydrogenases, catalytic domain"/>
    <property type="match status" value="1"/>
</dbReference>
<keyword evidence="3 6" id="KW-0479">Metal-binding</keyword>
<accession>A0A1G5CT73</accession>
<organism evidence="9 10">
    <name type="scientific">Butyrivibrio hungatei</name>
    <dbReference type="NCBI Taxonomy" id="185008"/>
    <lineage>
        <taxon>Bacteria</taxon>
        <taxon>Bacillati</taxon>
        <taxon>Bacillota</taxon>
        <taxon>Clostridia</taxon>
        <taxon>Lachnospirales</taxon>
        <taxon>Lachnospiraceae</taxon>
        <taxon>Butyrivibrio</taxon>
    </lineage>
</organism>
<dbReference type="RefSeq" id="WP_074461889.1">
    <property type="nucleotide sequence ID" value="NZ_FMUR01000007.1"/>
</dbReference>
<feature type="domain" description="Alcohol dehydrogenase-like N-terminal" evidence="8">
    <location>
        <begin position="25"/>
        <end position="131"/>
    </location>
</feature>
<keyword evidence="10" id="KW-1185">Reference proteome</keyword>
<dbReference type="InterPro" id="IPR036291">
    <property type="entry name" value="NAD(P)-bd_dom_sf"/>
</dbReference>
<dbReference type="InterPro" id="IPR013149">
    <property type="entry name" value="ADH-like_C"/>
</dbReference>
<evidence type="ECO:0000259" key="7">
    <source>
        <dbReference type="Pfam" id="PF00107"/>
    </source>
</evidence>
<dbReference type="AlphaFoldDB" id="A0A1G5CT73"/>
<evidence type="ECO:0000313" key="10">
    <source>
        <dbReference type="Proteomes" id="UP000183047"/>
    </source>
</evidence>
<dbReference type="Pfam" id="PF08240">
    <property type="entry name" value="ADH_N"/>
    <property type="match status" value="1"/>
</dbReference>
<evidence type="ECO:0000256" key="6">
    <source>
        <dbReference type="RuleBase" id="RU361277"/>
    </source>
</evidence>
<evidence type="ECO:0000256" key="2">
    <source>
        <dbReference type="ARBA" id="ARBA00008072"/>
    </source>
</evidence>
<name>A0A1G5CT73_9FIRM</name>
<dbReference type="PANTHER" id="PTHR43161">
    <property type="entry name" value="SORBITOL DEHYDROGENASE"/>
    <property type="match status" value="1"/>
</dbReference>
<dbReference type="CDD" id="cd08236">
    <property type="entry name" value="sugar_DH"/>
    <property type="match status" value="1"/>
</dbReference>
<dbReference type="PROSITE" id="PS00059">
    <property type="entry name" value="ADH_ZINC"/>
    <property type="match status" value="1"/>
</dbReference>
<reference evidence="10" key="1">
    <citation type="submission" date="2016-10" db="EMBL/GenBank/DDBJ databases">
        <authorList>
            <person name="Varghese N."/>
            <person name="Submissions S."/>
        </authorList>
    </citation>
    <scope>NUCLEOTIDE SEQUENCE [LARGE SCALE GENOMIC DNA]</scope>
    <source>
        <strain evidence="10">XBD2006</strain>
    </source>
</reference>
<feature type="domain" description="Alcohol dehydrogenase-like C-terminal" evidence="7">
    <location>
        <begin position="177"/>
        <end position="295"/>
    </location>
</feature>
<evidence type="ECO:0000256" key="4">
    <source>
        <dbReference type="ARBA" id="ARBA00022833"/>
    </source>
</evidence>
<comment type="cofactor">
    <cofactor evidence="1 6">
        <name>Zn(2+)</name>
        <dbReference type="ChEBI" id="CHEBI:29105"/>
    </cofactor>
</comment>
<keyword evidence="5" id="KW-0560">Oxidoreductase</keyword>
<proteinExistence type="inferred from homology"/>
<dbReference type="GO" id="GO:0008270">
    <property type="term" value="F:zinc ion binding"/>
    <property type="evidence" value="ECO:0007669"/>
    <property type="project" value="InterPro"/>
</dbReference>
<dbReference type="SUPFAM" id="SSF50129">
    <property type="entry name" value="GroES-like"/>
    <property type="match status" value="1"/>
</dbReference>
<dbReference type="PANTHER" id="PTHR43161:SF23">
    <property type="entry name" value="(R,R)-BUTANEDIOL DEHYDROGENASE-RELATED"/>
    <property type="match status" value="1"/>
</dbReference>
<comment type="similarity">
    <text evidence="2 6">Belongs to the zinc-containing alcohol dehydrogenase family.</text>
</comment>
<keyword evidence="4 6" id="KW-0862">Zinc</keyword>
<dbReference type="GO" id="GO:0016491">
    <property type="term" value="F:oxidoreductase activity"/>
    <property type="evidence" value="ECO:0007669"/>
    <property type="project" value="UniProtKB-KW"/>
</dbReference>
<gene>
    <name evidence="9" type="ORF">SAMN02910451_01215</name>
</gene>
<evidence type="ECO:0000256" key="3">
    <source>
        <dbReference type="ARBA" id="ARBA00022723"/>
    </source>
</evidence>
<dbReference type="Proteomes" id="UP000183047">
    <property type="component" value="Unassembled WGS sequence"/>
</dbReference>
<evidence type="ECO:0000256" key="5">
    <source>
        <dbReference type="ARBA" id="ARBA00023002"/>
    </source>
</evidence>
<dbReference type="InterPro" id="IPR013154">
    <property type="entry name" value="ADH-like_N"/>
</dbReference>
<dbReference type="OrthoDB" id="9769198at2"/>
<dbReference type="Gene3D" id="3.40.50.720">
    <property type="entry name" value="NAD(P)-binding Rossmann-like Domain"/>
    <property type="match status" value="1"/>
</dbReference>
<dbReference type="SUPFAM" id="SSF51735">
    <property type="entry name" value="NAD(P)-binding Rossmann-fold domains"/>
    <property type="match status" value="1"/>
</dbReference>
<dbReference type="Pfam" id="PF00107">
    <property type="entry name" value="ADH_zinc_N"/>
    <property type="match status" value="1"/>
</dbReference>
<evidence type="ECO:0000256" key="1">
    <source>
        <dbReference type="ARBA" id="ARBA00001947"/>
    </source>
</evidence>
<dbReference type="EMBL" id="FMUR01000007">
    <property type="protein sequence ID" value="SCY05665.1"/>
    <property type="molecule type" value="Genomic_DNA"/>
</dbReference>